<feature type="domain" description="DUF397" evidence="1">
    <location>
        <begin position="9"/>
        <end position="61"/>
    </location>
</feature>
<gene>
    <name evidence="2" type="ORF">FB471_5192</name>
</gene>
<protein>
    <submittedName>
        <fullName evidence="2">Uncharacterized protein DUF397</fullName>
    </submittedName>
</protein>
<dbReference type="AlphaFoldDB" id="A0A542DQU9"/>
<keyword evidence="3" id="KW-1185">Reference proteome</keyword>
<proteinExistence type="predicted"/>
<sequence>MPAQDLRATQWIKSSHSANNGDCVEVAFGTDRVAARDSKDPDGGALLLSPEAFRAFLHRVRG</sequence>
<name>A0A542DQU9_AMYCI</name>
<dbReference type="Proteomes" id="UP000320876">
    <property type="component" value="Unassembled WGS sequence"/>
</dbReference>
<dbReference type="EMBL" id="VFML01000001">
    <property type="protein sequence ID" value="TQJ05364.1"/>
    <property type="molecule type" value="Genomic_DNA"/>
</dbReference>
<evidence type="ECO:0000313" key="2">
    <source>
        <dbReference type="EMBL" id="TQJ05364.1"/>
    </source>
</evidence>
<comment type="caution">
    <text evidence="2">The sequence shown here is derived from an EMBL/GenBank/DDBJ whole genome shotgun (WGS) entry which is preliminary data.</text>
</comment>
<evidence type="ECO:0000259" key="1">
    <source>
        <dbReference type="Pfam" id="PF04149"/>
    </source>
</evidence>
<dbReference type="InterPro" id="IPR007278">
    <property type="entry name" value="DUF397"/>
</dbReference>
<evidence type="ECO:0000313" key="3">
    <source>
        <dbReference type="Proteomes" id="UP000320876"/>
    </source>
</evidence>
<dbReference type="Pfam" id="PF04149">
    <property type="entry name" value="DUF397"/>
    <property type="match status" value="1"/>
</dbReference>
<accession>A0A542DQU9</accession>
<dbReference type="RefSeq" id="WP_246076587.1">
    <property type="nucleotide sequence ID" value="NZ_VFML01000001.1"/>
</dbReference>
<organism evidence="2 3">
    <name type="scientific">Amycolatopsis cihanbeyliensis</name>
    <dbReference type="NCBI Taxonomy" id="1128664"/>
    <lineage>
        <taxon>Bacteria</taxon>
        <taxon>Bacillati</taxon>
        <taxon>Actinomycetota</taxon>
        <taxon>Actinomycetes</taxon>
        <taxon>Pseudonocardiales</taxon>
        <taxon>Pseudonocardiaceae</taxon>
        <taxon>Amycolatopsis</taxon>
    </lineage>
</organism>
<reference evidence="2 3" key="1">
    <citation type="submission" date="2019-06" db="EMBL/GenBank/DDBJ databases">
        <title>Sequencing the genomes of 1000 actinobacteria strains.</title>
        <authorList>
            <person name="Klenk H.-P."/>
        </authorList>
    </citation>
    <scope>NUCLEOTIDE SEQUENCE [LARGE SCALE GENOMIC DNA]</scope>
    <source>
        <strain evidence="2 3">DSM 45679</strain>
    </source>
</reference>